<name>A0A0F9JA24_9ZZZZ</name>
<reference evidence="1" key="1">
    <citation type="journal article" date="2015" name="Nature">
        <title>Complex archaea that bridge the gap between prokaryotes and eukaryotes.</title>
        <authorList>
            <person name="Spang A."/>
            <person name="Saw J.H."/>
            <person name="Jorgensen S.L."/>
            <person name="Zaremba-Niedzwiedzka K."/>
            <person name="Martijn J."/>
            <person name="Lind A.E."/>
            <person name="van Eijk R."/>
            <person name="Schleper C."/>
            <person name="Guy L."/>
            <person name="Ettema T.J."/>
        </authorList>
    </citation>
    <scope>NUCLEOTIDE SEQUENCE</scope>
</reference>
<feature type="non-terminal residue" evidence="1">
    <location>
        <position position="219"/>
    </location>
</feature>
<dbReference type="EMBL" id="LAZR01010540">
    <property type="protein sequence ID" value="KKM66403.1"/>
    <property type="molecule type" value="Genomic_DNA"/>
</dbReference>
<evidence type="ECO:0000313" key="1">
    <source>
        <dbReference type="EMBL" id="KKM66403.1"/>
    </source>
</evidence>
<organism evidence="1">
    <name type="scientific">marine sediment metagenome</name>
    <dbReference type="NCBI Taxonomy" id="412755"/>
    <lineage>
        <taxon>unclassified sequences</taxon>
        <taxon>metagenomes</taxon>
        <taxon>ecological metagenomes</taxon>
    </lineage>
</organism>
<proteinExistence type="predicted"/>
<dbReference type="AlphaFoldDB" id="A0A0F9JA24"/>
<sequence length="219" mass="23739">MAIIKLGEGVAAASGSLGGVTFSRNRGGPYIRRRVVPVNPNTIQQQFIRSLVSQLTSLWLSTLTALQRESWDTYAFQVPLPNPLGALVNVGGLGMYVRSNVPRLQVGLSRIDNAPVEFNLGDFTAPTITTLVAPNVLTLAFTEADDWANEDDAAMLVYGSRGQNDSINFFKGPYRAFTGILGDAAIPPTTPQILTWSFGLNIGQRGFLRAQVTRKDGRL</sequence>
<accession>A0A0F9JA24</accession>
<protein>
    <submittedName>
        <fullName evidence="1">Uncharacterized protein</fullName>
    </submittedName>
</protein>
<comment type="caution">
    <text evidence="1">The sequence shown here is derived from an EMBL/GenBank/DDBJ whole genome shotgun (WGS) entry which is preliminary data.</text>
</comment>
<gene>
    <name evidence="1" type="ORF">LCGC14_1481580</name>
</gene>